<dbReference type="PROSITE" id="PS51125">
    <property type="entry name" value="NHL"/>
    <property type="match status" value="2"/>
</dbReference>
<organism evidence="6 7">
    <name type="scientific">Candidatus Muproteobacteria bacterium RBG_16_65_34</name>
    <dbReference type="NCBI Taxonomy" id="1817760"/>
    <lineage>
        <taxon>Bacteria</taxon>
        <taxon>Pseudomonadati</taxon>
        <taxon>Pseudomonadota</taxon>
        <taxon>Candidatus Muproteobacteria</taxon>
    </lineage>
</organism>
<name>A0A1F6TTY4_9PROT</name>
<feature type="repeat" description="TPR" evidence="3">
    <location>
        <begin position="813"/>
        <end position="846"/>
    </location>
</feature>
<feature type="signal peptide" evidence="5">
    <location>
        <begin position="1"/>
        <end position="20"/>
    </location>
</feature>
<evidence type="ECO:0000256" key="3">
    <source>
        <dbReference type="PROSITE-ProRule" id="PRU00339"/>
    </source>
</evidence>
<comment type="caution">
    <text evidence="6">The sequence shown here is derived from an EMBL/GenBank/DDBJ whole genome shotgun (WGS) entry which is preliminary data.</text>
</comment>
<evidence type="ECO:0000313" key="6">
    <source>
        <dbReference type="EMBL" id="OGI48555.1"/>
    </source>
</evidence>
<feature type="repeat" description="TPR" evidence="3">
    <location>
        <begin position="1577"/>
        <end position="1610"/>
    </location>
</feature>
<evidence type="ECO:0008006" key="8">
    <source>
        <dbReference type="Google" id="ProtNLM"/>
    </source>
</evidence>
<feature type="chain" id="PRO_5009526836" description="Tetratricopeptide repeat protein" evidence="5">
    <location>
        <begin position="21"/>
        <end position="1657"/>
    </location>
</feature>
<feature type="repeat" description="TPR" evidence="3">
    <location>
        <begin position="1543"/>
        <end position="1576"/>
    </location>
</feature>
<dbReference type="InterPro" id="IPR019734">
    <property type="entry name" value="TPR_rpt"/>
</dbReference>
<dbReference type="InterPro" id="IPR001258">
    <property type="entry name" value="NHL_repeat"/>
</dbReference>
<dbReference type="Pfam" id="PF13181">
    <property type="entry name" value="TPR_8"/>
    <property type="match status" value="1"/>
</dbReference>
<protein>
    <recommendedName>
        <fullName evidence="8">Tetratricopeptide repeat protein</fullName>
    </recommendedName>
</protein>
<dbReference type="Pfam" id="PF01436">
    <property type="entry name" value="NHL"/>
    <property type="match status" value="1"/>
</dbReference>
<evidence type="ECO:0000256" key="1">
    <source>
        <dbReference type="ARBA" id="ARBA00022737"/>
    </source>
</evidence>
<dbReference type="Gene3D" id="2.120.10.30">
    <property type="entry name" value="TolB, C-terminal domain"/>
    <property type="match status" value="2"/>
</dbReference>
<dbReference type="CDD" id="cd05819">
    <property type="entry name" value="NHL"/>
    <property type="match status" value="1"/>
</dbReference>
<feature type="repeat" description="TPR" evidence="3">
    <location>
        <begin position="949"/>
        <end position="982"/>
    </location>
</feature>
<evidence type="ECO:0000256" key="2">
    <source>
        <dbReference type="ARBA" id="ARBA00022803"/>
    </source>
</evidence>
<proteinExistence type="predicted"/>
<dbReference type="Gene3D" id="1.25.40.10">
    <property type="entry name" value="Tetratricopeptide repeat domain"/>
    <property type="match status" value="5"/>
</dbReference>
<sequence length="1657" mass="179897">MRAWRALICASLFAPCLGWAQDIQLLRIVTAEESPDKKPFEEIRGVHLDADGTLYLTDSGNGALYVFAASGPTAHILAGKGLVFGSRKLAGIARLDDATLAIANSGDDFIAALDAKRAQRLQIGEAGSAEGRLDSPAGLAASARGRLYVADRGNHRVSVFTREGLFLFAFGNDPADPLRLSKPTQIAVDAEERVYVLDDREGGRLTVFSHQGEALKRLSAEQFKGQAERAMRFSALAVDAHGRVFLADKANGKILELDWRAGKPVFSFGSKGAGRGQFGEVTAMSVTADRKLAIGDSENRKVEIYQLPPAPAPAGPALPTVARGPALVAAAGESAPDCDSVQPLPAGGMLCVQRETRRVLRVAADGKAEPFGGEFARPRLVALDERDIAVVDGDHIKLFAHDGKARFTIGGGGSRDGEFDSPAGAALGERIYVSDTDNRRIQIFSRDGVYLDKIVNSKEQPLLQRPGAIALDAAGNLYVADNGLYKVRVFGPDKRLLYDVGEPESSPQRFKQIHALAVDRDDNLYVLAATAVNDYTVRVYNGPRLAFAFGAQLERGIGWGQAATVALLKSEKTTLAVYDRARRSLQSYRYLQVPPQVGGLVISGGPRETALLWQKAPGSFIERYRVYGASESDGPYEHLIEVRETRAVLAASAKGHRYYRVTAVSHYDVEGPAAPAREDLFQSGHKLYREGAYAEAAAVFVKARRENPENGHALEYLGRCRLEQGQTEDALTYFQDLGSIAGFAVASVNLQAEALLRARHFVQARALLDKARAERRADGETYALCGRLSLKLGDAVGASDCLEQALKSGADNAETHFLLGQTYVKLGAPQKGLAEFDKAVQLAPNDAAVWTQSAQARQALKLHKEAIAHFEKALALDAVSAEARLGAARSHIALQNYDRANSIALSMSGTPDQEAAGYYLLGVIAAAKKQPQDAVLAFTRAGAKDPRDVEAWLGLADAHAQLKNSAAAQEALQQAVKAGPDSFEAQQRLALTLQKDEKHAEALPYFERAAALQPGHAPTRLAYAQSLAAAERLKEASAQAAEAARLTPDQVAPLTLLADIAKRQGKHGDAIGHLTKALKLEPGAAALHLKLGETYLETSAYDEAQTQLEKTALLDPKGPRPHELLGAMYLERRLFEAAIKSLGRAAELDPSAQNKAQLNAAYAEKKKSQEFKQNAPRILLQDLTLKRVFSSAYKQYAGEPVGSVKIRNLGNADYSNLKLSFHIKGYMDFPYSAELPTLTAGGVLEAPLFASFSNKILGIDEDTGVQVEVKVTFYHEGREATAELTRPMTIYGKNAILWREADMVGSFVTPKDETLKDFVRQAINPYASEETVLNRKVATAMTVFTVLSGHGLKYQVDPNTPYSKVSADQVDYVQFPRETLRLKSGDCDDLSVLLAAALENLGVETAFVDIPGHLFFMFNTGLAADAREQVSTQDDLLVLRDGQVWIPLEATMIATSFSEAWAEGARKFREAEKAGTLKIISLRRAWERYMPVTLAPAGYAIEPPAGERVKTRFEREHGMLLARALDRLVRPYQAIAAVNPKDPSPRVQVGILYAKNGLHELALKEFDQALALDSGNSAAHNNRGNVYYNQGDYERALEAYRYASRLDAADGGVRLNMALGYYRLGKLKEAAESFQEAAALDRSLETRYQSFKKLLGG</sequence>
<dbReference type="PANTHER" id="PTHR44858">
    <property type="entry name" value="TETRATRICOPEPTIDE REPEAT PROTEIN 6"/>
    <property type="match status" value="1"/>
</dbReference>
<keyword evidence="5" id="KW-0732">Signal</keyword>
<dbReference type="STRING" id="1817760.A2151_01610"/>
<dbReference type="Pfam" id="PF00515">
    <property type="entry name" value="TPR_1"/>
    <property type="match status" value="1"/>
</dbReference>
<evidence type="ECO:0000256" key="4">
    <source>
        <dbReference type="PROSITE-ProRule" id="PRU00504"/>
    </source>
</evidence>
<gene>
    <name evidence="6" type="ORF">A2151_01610</name>
</gene>
<feature type="repeat" description="TPR" evidence="3">
    <location>
        <begin position="1611"/>
        <end position="1644"/>
    </location>
</feature>
<dbReference type="EMBL" id="MFSU01000025">
    <property type="protein sequence ID" value="OGI48555.1"/>
    <property type="molecule type" value="Genomic_DNA"/>
</dbReference>
<keyword evidence="1" id="KW-0677">Repeat</keyword>
<dbReference type="SUPFAM" id="SSF101898">
    <property type="entry name" value="NHL repeat"/>
    <property type="match status" value="2"/>
</dbReference>
<dbReference type="Proteomes" id="UP000178885">
    <property type="component" value="Unassembled WGS sequence"/>
</dbReference>
<dbReference type="Pfam" id="PF13432">
    <property type="entry name" value="TPR_16"/>
    <property type="match status" value="1"/>
</dbReference>
<dbReference type="InterPro" id="IPR011042">
    <property type="entry name" value="6-blade_b-propeller_TolB-like"/>
</dbReference>
<dbReference type="PROSITE" id="PS50293">
    <property type="entry name" value="TPR_REGION"/>
    <property type="match status" value="1"/>
</dbReference>
<accession>A0A1F6TTY4</accession>
<feature type="repeat" description="TPR" evidence="3">
    <location>
        <begin position="983"/>
        <end position="1016"/>
    </location>
</feature>
<dbReference type="InterPro" id="IPR050498">
    <property type="entry name" value="Ycf3"/>
</dbReference>
<feature type="repeat" description="NHL" evidence="4">
    <location>
        <begin position="122"/>
        <end position="163"/>
    </location>
</feature>
<dbReference type="PROSITE" id="PS50005">
    <property type="entry name" value="TPR"/>
    <property type="match status" value="8"/>
</dbReference>
<dbReference type="SMART" id="SM00028">
    <property type="entry name" value="TPR"/>
    <property type="match status" value="13"/>
</dbReference>
<feature type="repeat" description="TPR" evidence="3">
    <location>
        <begin position="1085"/>
        <end position="1118"/>
    </location>
</feature>
<dbReference type="Pfam" id="PF14559">
    <property type="entry name" value="TPR_19"/>
    <property type="match status" value="3"/>
</dbReference>
<evidence type="ECO:0000256" key="5">
    <source>
        <dbReference type="SAM" id="SignalP"/>
    </source>
</evidence>
<dbReference type="Gene3D" id="3.10.620.30">
    <property type="match status" value="1"/>
</dbReference>
<reference evidence="6 7" key="1">
    <citation type="journal article" date="2016" name="Nat. Commun.">
        <title>Thousands of microbial genomes shed light on interconnected biogeochemical processes in an aquifer system.</title>
        <authorList>
            <person name="Anantharaman K."/>
            <person name="Brown C.T."/>
            <person name="Hug L.A."/>
            <person name="Sharon I."/>
            <person name="Castelle C.J."/>
            <person name="Probst A.J."/>
            <person name="Thomas B.C."/>
            <person name="Singh A."/>
            <person name="Wilkins M.J."/>
            <person name="Karaoz U."/>
            <person name="Brodie E.L."/>
            <person name="Williams K.H."/>
            <person name="Hubbard S.S."/>
            <person name="Banfield J.F."/>
        </authorList>
    </citation>
    <scope>NUCLEOTIDE SEQUENCE [LARGE SCALE GENOMIC DNA]</scope>
</reference>
<evidence type="ECO:0000313" key="7">
    <source>
        <dbReference type="Proteomes" id="UP000178885"/>
    </source>
</evidence>
<feature type="repeat" description="TPR" evidence="3">
    <location>
        <begin position="1119"/>
        <end position="1152"/>
    </location>
</feature>
<dbReference type="SUPFAM" id="SSF48452">
    <property type="entry name" value="TPR-like"/>
    <property type="match status" value="3"/>
</dbReference>
<dbReference type="InterPro" id="IPR011990">
    <property type="entry name" value="TPR-like_helical_dom_sf"/>
</dbReference>
<feature type="repeat" description="NHL" evidence="4">
    <location>
        <begin position="406"/>
        <end position="447"/>
    </location>
</feature>
<keyword evidence="2 3" id="KW-0802">TPR repeat</keyword>
<dbReference type="PANTHER" id="PTHR44858:SF1">
    <property type="entry name" value="UDP-N-ACETYLGLUCOSAMINE--PEPTIDE N-ACETYLGLUCOSAMINYLTRANSFERASE SPINDLY-RELATED"/>
    <property type="match status" value="1"/>
</dbReference>